<dbReference type="AlphaFoldDB" id="A0A0C3CEF2"/>
<evidence type="ECO:0000256" key="1">
    <source>
        <dbReference type="SAM" id="Phobius"/>
    </source>
</evidence>
<name>A0A0C3CEF2_HEBCY</name>
<gene>
    <name evidence="2" type="ORF">M413DRAFT_23397</name>
</gene>
<dbReference type="STRING" id="686832.A0A0C3CEF2"/>
<keyword evidence="1" id="KW-0812">Transmembrane</keyword>
<sequence>MPLDIPDEFAPYLKTQLLSTIFSAVAYGIVIVLSANCFHLFQKKRGVYSNRMRIFLPIYILVMLFSSTWELVGSICLYMQTFTPVHASEFLYRPFGLLVAMCGADWFMIWRCLVLYQDISQVPRVAIILLLSLLSLASLVFGIAVFVEDVTFMVELIDAYAAFMSLSAFANIILATLIVVRLVYHQRNVRNALGAEHGSPYTNIITIGLYASMYFWMDSPLGTNFMFDITPHICVISPLLIVYRVALGRAVAPTLRPSEQVMAQIRLNIPLSNPSGQGIASV</sequence>
<feature type="transmembrane region" description="Helical" evidence="1">
    <location>
        <begin position="159"/>
        <end position="180"/>
    </location>
</feature>
<feature type="transmembrane region" description="Helical" evidence="1">
    <location>
        <begin position="229"/>
        <end position="247"/>
    </location>
</feature>
<proteinExistence type="predicted"/>
<reference evidence="2 3" key="1">
    <citation type="submission" date="2014-04" db="EMBL/GenBank/DDBJ databases">
        <authorList>
            <consortium name="DOE Joint Genome Institute"/>
            <person name="Kuo A."/>
            <person name="Gay G."/>
            <person name="Dore J."/>
            <person name="Kohler A."/>
            <person name="Nagy L.G."/>
            <person name="Floudas D."/>
            <person name="Copeland A."/>
            <person name="Barry K.W."/>
            <person name="Cichocki N."/>
            <person name="Veneault-Fourrey C."/>
            <person name="LaButti K."/>
            <person name="Lindquist E.A."/>
            <person name="Lipzen A."/>
            <person name="Lundell T."/>
            <person name="Morin E."/>
            <person name="Murat C."/>
            <person name="Sun H."/>
            <person name="Tunlid A."/>
            <person name="Henrissat B."/>
            <person name="Grigoriev I.V."/>
            <person name="Hibbett D.S."/>
            <person name="Martin F."/>
            <person name="Nordberg H.P."/>
            <person name="Cantor M.N."/>
            <person name="Hua S.X."/>
        </authorList>
    </citation>
    <scope>NUCLEOTIDE SEQUENCE [LARGE SCALE GENOMIC DNA]</scope>
    <source>
        <strain evidence="3">h7</strain>
    </source>
</reference>
<organism evidence="2 3">
    <name type="scientific">Hebeloma cylindrosporum</name>
    <dbReference type="NCBI Taxonomy" id="76867"/>
    <lineage>
        <taxon>Eukaryota</taxon>
        <taxon>Fungi</taxon>
        <taxon>Dikarya</taxon>
        <taxon>Basidiomycota</taxon>
        <taxon>Agaricomycotina</taxon>
        <taxon>Agaricomycetes</taxon>
        <taxon>Agaricomycetidae</taxon>
        <taxon>Agaricales</taxon>
        <taxon>Agaricineae</taxon>
        <taxon>Hymenogastraceae</taxon>
        <taxon>Hebeloma</taxon>
    </lineage>
</organism>
<feature type="transmembrane region" description="Helical" evidence="1">
    <location>
        <begin position="54"/>
        <end position="80"/>
    </location>
</feature>
<evidence type="ECO:0008006" key="4">
    <source>
        <dbReference type="Google" id="ProtNLM"/>
    </source>
</evidence>
<keyword evidence="1" id="KW-0472">Membrane</keyword>
<feature type="transmembrane region" description="Helical" evidence="1">
    <location>
        <begin position="20"/>
        <end position="42"/>
    </location>
</feature>
<dbReference type="HOGENOM" id="CLU_044614_5_0_1"/>
<dbReference type="Proteomes" id="UP000053424">
    <property type="component" value="Unassembled WGS sequence"/>
</dbReference>
<dbReference type="OrthoDB" id="3267806at2759"/>
<evidence type="ECO:0000313" key="2">
    <source>
        <dbReference type="EMBL" id="KIM47135.1"/>
    </source>
</evidence>
<accession>A0A0C3CEF2</accession>
<feature type="transmembrane region" description="Helical" evidence="1">
    <location>
        <begin position="125"/>
        <end position="147"/>
    </location>
</feature>
<protein>
    <recommendedName>
        <fullName evidence="4">G-protein coupled receptors family 1 profile domain-containing protein</fullName>
    </recommendedName>
</protein>
<keyword evidence="3" id="KW-1185">Reference proteome</keyword>
<feature type="transmembrane region" description="Helical" evidence="1">
    <location>
        <begin position="92"/>
        <end position="113"/>
    </location>
</feature>
<evidence type="ECO:0000313" key="3">
    <source>
        <dbReference type="Proteomes" id="UP000053424"/>
    </source>
</evidence>
<keyword evidence="1" id="KW-1133">Transmembrane helix</keyword>
<feature type="transmembrane region" description="Helical" evidence="1">
    <location>
        <begin position="201"/>
        <end position="217"/>
    </location>
</feature>
<dbReference type="EMBL" id="KN831770">
    <property type="protein sequence ID" value="KIM47135.1"/>
    <property type="molecule type" value="Genomic_DNA"/>
</dbReference>
<reference evidence="3" key="2">
    <citation type="submission" date="2015-01" db="EMBL/GenBank/DDBJ databases">
        <title>Evolutionary Origins and Diversification of the Mycorrhizal Mutualists.</title>
        <authorList>
            <consortium name="DOE Joint Genome Institute"/>
            <consortium name="Mycorrhizal Genomics Consortium"/>
            <person name="Kohler A."/>
            <person name="Kuo A."/>
            <person name="Nagy L.G."/>
            <person name="Floudas D."/>
            <person name="Copeland A."/>
            <person name="Barry K.W."/>
            <person name="Cichocki N."/>
            <person name="Veneault-Fourrey C."/>
            <person name="LaButti K."/>
            <person name="Lindquist E.A."/>
            <person name="Lipzen A."/>
            <person name="Lundell T."/>
            <person name="Morin E."/>
            <person name="Murat C."/>
            <person name="Riley R."/>
            <person name="Ohm R."/>
            <person name="Sun H."/>
            <person name="Tunlid A."/>
            <person name="Henrissat B."/>
            <person name="Grigoriev I.V."/>
            <person name="Hibbett D.S."/>
            <person name="Martin F."/>
        </authorList>
    </citation>
    <scope>NUCLEOTIDE SEQUENCE [LARGE SCALE GENOMIC DNA]</scope>
    <source>
        <strain evidence="3">h7</strain>
    </source>
</reference>